<dbReference type="SMART" id="SM00387">
    <property type="entry name" value="HATPase_c"/>
    <property type="match status" value="1"/>
</dbReference>
<evidence type="ECO:0000256" key="5">
    <source>
        <dbReference type="ARBA" id="ARBA00022679"/>
    </source>
</evidence>
<feature type="domain" description="Histidine kinase" evidence="11">
    <location>
        <begin position="394"/>
        <end position="611"/>
    </location>
</feature>
<dbReference type="AlphaFoldDB" id="A0A1H4JKU7"/>
<evidence type="ECO:0000313" key="14">
    <source>
        <dbReference type="Proteomes" id="UP000182409"/>
    </source>
</evidence>
<dbReference type="GO" id="GO:0000155">
    <property type="term" value="F:phosphorelay sensor kinase activity"/>
    <property type="evidence" value="ECO:0007669"/>
    <property type="project" value="InterPro"/>
</dbReference>
<dbReference type="CDD" id="cd00082">
    <property type="entry name" value="HisKA"/>
    <property type="match status" value="1"/>
</dbReference>
<dbReference type="CDD" id="cd00075">
    <property type="entry name" value="HATPase"/>
    <property type="match status" value="1"/>
</dbReference>
<dbReference type="InterPro" id="IPR036890">
    <property type="entry name" value="HATPase_C_sf"/>
</dbReference>
<comment type="catalytic activity">
    <reaction evidence="1">
        <text>ATP + protein L-histidine = ADP + protein N-phospho-L-histidine.</text>
        <dbReference type="EC" id="2.7.13.3"/>
    </reaction>
</comment>
<dbReference type="PANTHER" id="PTHR43065:SF10">
    <property type="entry name" value="PEROXIDE STRESS-ACTIVATED HISTIDINE KINASE MAK3"/>
    <property type="match status" value="1"/>
</dbReference>
<evidence type="ECO:0000256" key="4">
    <source>
        <dbReference type="ARBA" id="ARBA00022553"/>
    </source>
</evidence>
<evidence type="ECO:0000256" key="1">
    <source>
        <dbReference type="ARBA" id="ARBA00000085"/>
    </source>
</evidence>
<dbReference type="InterPro" id="IPR003660">
    <property type="entry name" value="HAMP_dom"/>
</dbReference>
<dbReference type="SMART" id="SM00388">
    <property type="entry name" value="HisKA"/>
    <property type="match status" value="1"/>
</dbReference>
<dbReference type="RefSeq" id="WP_083350287.1">
    <property type="nucleotide sequence ID" value="NZ_FNSD01000001.1"/>
</dbReference>
<evidence type="ECO:0000256" key="10">
    <source>
        <dbReference type="SAM" id="Phobius"/>
    </source>
</evidence>
<keyword evidence="6" id="KW-0547">Nucleotide-binding</keyword>
<dbReference type="EC" id="2.7.13.3" evidence="3"/>
<evidence type="ECO:0000313" key="13">
    <source>
        <dbReference type="EMBL" id="SEB46585.1"/>
    </source>
</evidence>
<keyword evidence="10" id="KW-0812">Transmembrane</keyword>
<evidence type="ECO:0000259" key="12">
    <source>
        <dbReference type="PROSITE" id="PS50885"/>
    </source>
</evidence>
<reference evidence="13 14" key="1">
    <citation type="submission" date="2016-10" db="EMBL/GenBank/DDBJ databases">
        <authorList>
            <person name="de Groot N.N."/>
        </authorList>
    </citation>
    <scope>NUCLEOTIDE SEQUENCE [LARGE SCALE GENOMIC DNA]</scope>
    <source>
        <strain evidence="13 14">AB35.6</strain>
    </source>
</reference>
<dbReference type="PROSITE" id="PS50109">
    <property type="entry name" value="HIS_KIN"/>
    <property type="match status" value="1"/>
</dbReference>
<sequence length="631" mass="70308">MRLSAPRSIMGQLIGGTVIVQLLVFSIFLFFSVRQQFRDGKAHDRNRLQSQTGIIAGLLAEPLTDNDTDLLDHVFRAIQLTTTIKSARVTDAQGNTLRISGTDIPSELTPHERKLLPLLNRNEHYVRMRQDDGDDEGVQPVVTAGVVRGIVWMTQDNQLVTRTPVTVLQSLLIYAACALFGNLLLVYMLAPTMTRPLRQLSLATLKVQHDPNDLSPFPLPVVARNEAGALTASFNAMVNEIALQRRGTQETLNLLDAMLSGAPIGFAFYDRQLRYVRINERLAAMHGVPMEKHIGRRFRDLIPRGASTRVADEVERLVQRVFATGEAIAEYQLSGVLPGDEARRTWLVSYFPVTVNDDIRWVGVIASEVTQRVQAEESMRRSEKQAAAGRLAASIAHEINNPLEAVSNLLYLIRSGGTSSPQVQEYAAMAQQELSRVGEITQQTLRFYRQPSHPADVRIVDILRSVLVLHNGRMQSPRIDVRLRFADNLVLFGYAGELRQLFANLIGNAIDAMPNGGTLHLRARLAWVDGRRGVRITVADNGVGMSESVRERIFQPFFTTKEHSGTGLGLWASEEILDRHHACALVRSRRARFENDRSSGTVFSIYFPWDGVPRGPRIVQSAAQVLADHVV</sequence>
<dbReference type="InterPro" id="IPR035965">
    <property type="entry name" value="PAS-like_dom_sf"/>
</dbReference>
<keyword evidence="10" id="KW-1133">Transmembrane helix</keyword>
<dbReference type="PRINTS" id="PR00344">
    <property type="entry name" value="BCTRLSENSOR"/>
</dbReference>
<dbReference type="Pfam" id="PF08448">
    <property type="entry name" value="PAS_4"/>
    <property type="match status" value="1"/>
</dbReference>
<dbReference type="SMART" id="SM00304">
    <property type="entry name" value="HAMP"/>
    <property type="match status" value="1"/>
</dbReference>
<keyword evidence="10" id="KW-0472">Membrane</keyword>
<feature type="domain" description="HAMP" evidence="12">
    <location>
        <begin position="192"/>
        <end position="246"/>
    </location>
</feature>
<feature type="transmembrane region" description="Helical" evidence="10">
    <location>
        <begin position="171"/>
        <end position="190"/>
    </location>
</feature>
<dbReference type="GO" id="GO:0016020">
    <property type="term" value="C:membrane"/>
    <property type="evidence" value="ECO:0007669"/>
    <property type="project" value="UniProtKB-SubCell"/>
</dbReference>
<evidence type="ECO:0000259" key="11">
    <source>
        <dbReference type="PROSITE" id="PS50109"/>
    </source>
</evidence>
<dbReference type="SUPFAM" id="SSF55785">
    <property type="entry name" value="PYP-like sensor domain (PAS domain)"/>
    <property type="match status" value="1"/>
</dbReference>
<accession>A0A1H4JKU7</accession>
<evidence type="ECO:0000256" key="2">
    <source>
        <dbReference type="ARBA" id="ARBA00004370"/>
    </source>
</evidence>
<dbReference type="Gene3D" id="6.10.340.10">
    <property type="match status" value="1"/>
</dbReference>
<dbReference type="Proteomes" id="UP000182409">
    <property type="component" value="Unassembled WGS sequence"/>
</dbReference>
<dbReference type="Gene3D" id="1.10.287.130">
    <property type="match status" value="1"/>
</dbReference>
<organism evidence="13 14">
    <name type="scientific">Terriglobus roseus</name>
    <dbReference type="NCBI Taxonomy" id="392734"/>
    <lineage>
        <taxon>Bacteria</taxon>
        <taxon>Pseudomonadati</taxon>
        <taxon>Acidobacteriota</taxon>
        <taxon>Terriglobia</taxon>
        <taxon>Terriglobales</taxon>
        <taxon>Acidobacteriaceae</taxon>
        <taxon>Terriglobus</taxon>
    </lineage>
</organism>
<keyword evidence="5" id="KW-0808">Transferase</keyword>
<dbReference type="Pfam" id="PF02518">
    <property type="entry name" value="HATPase_c"/>
    <property type="match status" value="1"/>
</dbReference>
<protein>
    <recommendedName>
        <fullName evidence="3">histidine kinase</fullName>
        <ecNumber evidence="3">2.7.13.3</ecNumber>
    </recommendedName>
</protein>
<keyword evidence="4" id="KW-0597">Phosphoprotein</keyword>
<dbReference type="InterPro" id="IPR036097">
    <property type="entry name" value="HisK_dim/P_sf"/>
</dbReference>
<dbReference type="GO" id="GO:0005524">
    <property type="term" value="F:ATP binding"/>
    <property type="evidence" value="ECO:0007669"/>
    <property type="project" value="UniProtKB-KW"/>
</dbReference>
<dbReference type="PROSITE" id="PS50885">
    <property type="entry name" value="HAMP"/>
    <property type="match status" value="1"/>
</dbReference>
<dbReference type="InterPro" id="IPR004358">
    <property type="entry name" value="Sig_transdc_His_kin-like_C"/>
</dbReference>
<comment type="subcellular location">
    <subcellularLocation>
        <location evidence="2">Membrane</location>
    </subcellularLocation>
</comment>
<keyword evidence="8" id="KW-0067">ATP-binding</keyword>
<evidence type="ECO:0000256" key="7">
    <source>
        <dbReference type="ARBA" id="ARBA00022777"/>
    </source>
</evidence>
<evidence type="ECO:0000256" key="8">
    <source>
        <dbReference type="ARBA" id="ARBA00022840"/>
    </source>
</evidence>
<proteinExistence type="predicted"/>
<evidence type="ECO:0000256" key="3">
    <source>
        <dbReference type="ARBA" id="ARBA00012438"/>
    </source>
</evidence>
<dbReference type="EMBL" id="FNSD01000001">
    <property type="protein sequence ID" value="SEB46585.1"/>
    <property type="molecule type" value="Genomic_DNA"/>
</dbReference>
<dbReference type="InterPro" id="IPR013656">
    <property type="entry name" value="PAS_4"/>
</dbReference>
<keyword evidence="9" id="KW-0902">Two-component regulatory system</keyword>
<dbReference type="PANTHER" id="PTHR43065">
    <property type="entry name" value="SENSOR HISTIDINE KINASE"/>
    <property type="match status" value="1"/>
</dbReference>
<dbReference type="SUPFAM" id="SSF47384">
    <property type="entry name" value="Homodimeric domain of signal transducing histidine kinase"/>
    <property type="match status" value="1"/>
</dbReference>
<gene>
    <name evidence="13" type="ORF">SAMN05443244_0663</name>
</gene>
<dbReference type="InterPro" id="IPR003594">
    <property type="entry name" value="HATPase_dom"/>
</dbReference>
<evidence type="ECO:0000256" key="6">
    <source>
        <dbReference type="ARBA" id="ARBA00022741"/>
    </source>
</evidence>
<dbReference type="CDD" id="cd06225">
    <property type="entry name" value="HAMP"/>
    <property type="match status" value="1"/>
</dbReference>
<dbReference type="OrthoDB" id="9815750at2"/>
<dbReference type="Pfam" id="PF00512">
    <property type="entry name" value="HisKA"/>
    <property type="match status" value="1"/>
</dbReference>
<keyword evidence="7 13" id="KW-0418">Kinase</keyword>
<dbReference type="SUPFAM" id="SSF55874">
    <property type="entry name" value="ATPase domain of HSP90 chaperone/DNA topoisomerase II/histidine kinase"/>
    <property type="match status" value="1"/>
</dbReference>
<feature type="transmembrane region" description="Helical" evidence="10">
    <location>
        <begin position="12"/>
        <end position="31"/>
    </location>
</feature>
<dbReference type="InterPro" id="IPR003661">
    <property type="entry name" value="HisK_dim/P_dom"/>
</dbReference>
<dbReference type="InterPro" id="IPR005467">
    <property type="entry name" value="His_kinase_dom"/>
</dbReference>
<dbReference type="Pfam" id="PF00672">
    <property type="entry name" value="HAMP"/>
    <property type="match status" value="1"/>
</dbReference>
<dbReference type="Gene3D" id="3.30.450.20">
    <property type="entry name" value="PAS domain"/>
    <property type="match status" value="1"/>
</dbReference>
<name>A0A1H4JKU7_9BACT</name>
<evidence type="ECO:0000256" key="9">
    <source>
        <dbReference type="ARBA" id="ARBA00023012"/>
    </source>
</evidence>
<dbReference type="Gene3D" id="3.30.565.10">
    <property type="entry name" value="Histidine kinase-like ATPase, C-terminal domain"/>
    <property type="match status" value="1"/>
</dbReference>